<evidence type="ECO:0000259" key="2">
    <source>
        <dbReference type="Pfam" id="PF00534"/>
    </source>
</evidence>
<dbReference type="PANTHER" id="PTHR46401">
    <property type="entry name" value="GLYCOSYLTRANSFERASE WBBK-RELATED"/>
    <property type="match status" value="1"/>
</dbReference>
<accession>A0A0S1STF2</accession>
<organism evidence="4 5">
    <name type="scientific">Candidatus Peribacter riflensis</name>
    <dbReference type="NCBI Taxonomy" id="1735162"/>
    <lineage>
        <taxon>Bacteria</taxon>
        <taxon>Candidatus Peregrinibacteriota</taxon>
        <taxon>Candidatus Peribacteria</taxon>
        <taxon>Candidatus Peribacterales</taxon>
        <taxon>Candidatus Peribacteraceae</taxon>
        <taxon>Candidatus Peribacter</taxon>
    </lineage>
</organism>
<evidence type="ECO:0000313" key="4">
    <source>
        <dbReference type="EMBL" id="ALM13607.1"/>
    </source>
</evidence>
<dbReference type="Proteomes" id="UP000069135">
    <property type="component" value="Chromosome"/>
</dbReference>
<accession>A0A0S1SLU2</accession>
<evidence type="ECO:0000313" key="5">
    <source>
        <dbReference type="Proteomes" id="UP000069135"/>
    </source>
</evidence>
<evidence type="ECO:0000259" key="3">
    <source>
        <dbReference type="Pfam" id="PF13439"/>
    </source>
</evidence>
<name>A0A0S1SJ78_9BACT</name>
<sequence>MILSPESAGTLSKIPSPLQVLSHPLRSLLLSLKLRSALLKSTPDIIHITVEPYALLASLWPHALLHRTVITFHGSYGVRLLQNSMSRRLLRRVLASLPAFIAVSSYTKNRIAEECNRRCSSALADRFLRKTQVVYNAICLPSVPEEHVRSDRKQILLIGPLKPRKGVLEAVEACALYRQMHANPFTLRIIGTQDDSAYSRTVEQRIVALHMQDEVRFEGVLPQDKLDAAYRSADLLLLPARTTETTFEGFGLVFIEAASYGVPSIGPTTSGAAEAIEEGKSGYRVRPDDAAQIAQRMHSILDEHRIDPETCRAWAQRFSIASMAAAMSGLYATAVGSEIPGL</sequence>
<gene>
    <name evidence="4" type="ORF">PeribacterD1_0941</name>
</gene>
<feature type="domain" description="Glycosyl transferase family 1" evidence="2">
    <location>
        <begin position="148"/>
        <end position="315"/>
    </location>
</feature>
<accession>A0A0S1SKP1</accession>
<accession>A0A0S1SW61</accession>
<dbReference type="InterPro" id="IPR028098">
    <property type="entry name" value="Glyco_trans_4-like_N"/>
</dbReference>
<dbReference type="EMBL" id="CP013065">
    <property type="protein sequence ID" value="ALM13607.1"/>
    <property type="molecule type" value="Genomic_DNA"/>
</dbReference>
<dbReference type="AlphaFoldDB" id="A0A0S1SJ78"/>
<proteinExistence type="predicted"/>
<reference evidence="5" key="1">
    <citation type="submission" date="2015-10" db="EMBL/GenBank/DDBJ databases">
        <title>Analysis of five complete genome sequences for members of the class Peribacteria in the recently recognized Peregrinibacteria bacterial phylum.</title>
        <authorList>
            <person name="Anantharaman K."/>
            <person name="Brown C.T."/>
            <person name="Burstein D."/>
            <person name="Castelle C.J."/>
            <person name="Probst A.J."/>
            <person name="Thomas B.C."/>
            <person name="Williams K.H."/>
            <person name="Banfield J.F."/>
        </authorList>
    </citation>
    <scope>NUCLEOTIDE SEQUENCE [LARGE SCALE GENOMIC DNA]</scope>
</reference>
<reference evidence="4 5" key="2">
    <citation type="journal article" date="2016" name="PeerJ">
        <title>Analysis of five complete genome sequences for members of the class Peribacteria in the recently recognized Peregrinibacteria bacterial phylum.</title>
        <authorList>
            <person name="Anantharaman K."/>
            <person name="Brown C.T."/>
            <person name="Burstein D."/>
            <person name="Castelle C.J."/>
            <person name="Probst A.J."/>
            <person name="Thomas B.C."/>
            <person name="Williams K.H."/>
            <person name="Banfield J.F."/>
        </authorList>
    </citation>
    <scope>NUCLEOTIDE SEQUENCE [LARGE SCALE GENOMIC DNA]</scope>
    <source>
        <strain evidence="4">RIFOXYD1_FULL_PER-ii_59_16</strain>
    </source>
</reference>
<dbReference type="CDD" id="cd03801">
    <property type="entry name" value="GT4_PimA-like"/>
    <property type="match status" value="1"/>
</dbReference>
<accession>A0A0S1SJ78</accession>
<dbReference type="Pfam" id="PF13439">
    <property type="entry name" value="Glyco_transf_4"/>
    <property type="match status" value="1"/>
</dbReference>
<dbReference type="Pfam" id="PF00534">
    <property type="entry name" value="Glycos_transf_1"/>
    <property type="match status" value="1"/>
</dbReference>
<dbReference type="SUPFAM" id="SSF53756">
    <property type="entry name" value="UDP-Glycosyltransferase/glycogen phosphorylase"/>
    <property type="match status" value="1"/>
</dbReference>
<dbReference type="KEGG" id="prf:PeribacterA2_0941"/>
<dbReference type="GO" id="GO:0009103">
    <property type="term" value="P:lipopolysaccharide biosynthetic process"/>
    <property type="evidence" value="ECO:0007669"/>
    <property type="project" value="TreeGrafter"/>
</dbReference>
<dbReference type="STRING" id="1735162.PeribacterB2_0943"/>
<feature type="domain" description="Glycosyltransferase subfamily 4-like N-terminal" evidence="3">
    <location>
        <begin position="17"/>
        <end position="115"/>
    </location>
</feature>
<keyword evidence="1 4" id="KW-0808">Transferase</keyword>
<dbReference type="Gene3D" id="3.40.50.2000">
    <property type="entry name" value="Glycogen Phosphorylase B"/>
    <property type="match status" value="2"/>
</dbReference>
<dbReference type="GO" id="GO:0016757">
    <property type="term" value="F:glycosyltransferase activity"/>
    <property type="evidence" value="ECO:0007669"/>
    <property type="project" value="InterPro"/>
</dbReference>
<protein>
    <submittedName>
        <fullName evidence="4">Glycosyltransferase</fullName>
    </submittedName>
</protein>
<dbReference type="PANTHER" id="PTHR46401:SF2">
    <property type="entry name" value="GLYCOSYLTRANSFERASE WBBK-RELATED"/>
    <property type="match status" value="1"/>
</dbReference>
<evidence type="ECO:0000256" key="1">
    <source>
        <dbReference type="ARBA" id="ARBA00022679"/>
    </source>
</evidence>
<dbReference type="InterPro" id="IPR001296">
    <property type="entry name" value="Glyco_trans_1"/>
</dbReference>